<proteinExistence type="predicted"/>
<reference evidence="1 2" key="2">
    <citation type="submission" date="2018-01" db="EMBL/GenBank/DDBJ databases">
        <title>Genomic study of Klebsiella pneumoniae.</title>
        <authorList>
            <person name="Yang Y."/>
            <person name="Bicalho R."/>
        </authorList>
    </citation>
    <scope>NUCLEOTIDE SEQUENCE [LARGE SCALE GENOMIC DNA]</scope>
    <source>
        <strain evidence="1 2">A2</strain>
    </source>
</reference>
<protein>
    <submittedName>
        <fullName evidence="1">Uncharacterized protein</fullName>
    </submittedName>
</protein>
<dbReference type="AlphaFoldDB" id="A0A2J4ZXT8"/>
<evidence type="ECO:0000313" key="1">
    <source>
        <dbReference type="EMBL" id="PLM67849.1"/>
    </source>
</evidence>
<sequence length="59" mass="6735">MPDIVIHTLRVTLLSDSGYALTGYEYCARIMWFDDCRFAFEPVSAPRSLTNTQGMQKNC</sequence>
<comment type="caution">
    <text evidence="1">The sequence shown here is derived from an EMBL/GenBank/DDBJ whole genome shotgun (WGS) entry which is preliminary data.</text>
</comment>
<accession>A0A2J4ZXT8</accession>
<reference evidence="1 2" key="1">
    <citation type="submission" date="2017-11" db="EMBL/GenBank/DDBJ databases">
        <authorList>
            <person name="Han C.G."/>
        </authorList>
    </citation>
    <scope>NUCLEOTIDE SEQUENCE [LARGE SCALE GENOMIC DNA]</scope>
    <source>
        <strain evidence="1 2">A2</strain>
    </source>
</reference>
<organism evidence="1 2">
    <name type="scientific">Klebsiella michiganensis</name>
    <dbReference type="NCBI Taxonomy" id="1134687"/>
    <lineage>
        <taxon>Bacteria</taxon>
        <taxon>Pseudomonadati</taxon>
        <taxon>Pseudomonadota</taxon>
        <taxon>Gammaproteobacteria</taxon>
        <taxon>Enterobacterales</taxon>
        <taxon>Enterobacteriaceae</taxon>
        <taxon>Klebsiella/Raoultella group</taxon>
        <taxon>Klebsiella</taxon>
    </lineage>
</organism>
<dbReference type="Proteomes" id="UP000234661">
    <property type="component" value="Unassembled WGS sequence"/>
</dbReference>
<gene>
    <name evidence="1" type="ORF">CWM85_04765</name>
</gene>
<name>A0A2J4ZXT8_9ENTR</name>
<dbReference type="EMBL" id="PIET01000063">
    <property type="protein sequence ID" value="PLM67849.1"/>
    <property type="molecule type" value="Genomic_DNA"/>
</dbReference>
<evidence type="ECO:0000313" key="2">
    <source>
        <dbReference type="Proteomes" id="UP000234661"/>
    </source>
</evidence>